<dbReference type="PANTHER" id="PTHR11228">
    <property type="entry name" value="RADICAL SAM DOMAIN PROTEIN"/>
    <property type="match status" value="1"/>
</dbReference>
<protein>
    <submittedName>
        <fullName evidence="7">Radical SAM domain protein</fullName>
    </submittedName>
</protein>
<dbReference type="CDD" id="cd01335">
    <property type="entry name" value="Radical_SAM"/>
    <property type="match status" value="1"/>
</dbReference>
<proteinExistence type="predicted"/>
<dbReference type="PANTHER" id="PTHR11228:SF34">
    <property type="entry name" value="TUNGSTEN-CONTAINING ALDEHYDE FERREDOXIN OXIDOREDUCTASE COFACTOR MODIFYING PROTEIN"/>
    <property type="match status" value="1"/>
</dbReference>
<feature type="domain" description="Radical SAM core" evidence="6">
    <location>
        <begin position="10"/>
        <end position="171"/>
    </location>
</feature>
<gene>
    <name evidence="7" type="ORF">DB30_06423</name>
</gene>
<dbReference type="AlphaFoldDB" id="A0A0C2D3N6"/>
<dbReference type="CDD" id="cd21109">
    <property type="entry name" value="SPASM"/>
    <property type="match status" value="1"/>
</dbReference>
<organism evidence="7 8">
    <name type="scientific">Enhygromyxa salina</name>
    <dbReference type="NCBI Taxonomy" id="215803"/>
    <lineage>
        <taxon>Bacteria</taxon>
        <taxon>Pseudomonadati</taxon>
        <taxon>Myxococcota</taxon>
        <taxon>Polyangia</taxon>
        <taxon>Nannocystales</taxon>
        <taxon>Nannocystaceae</taxon>
        <taxon>Enhygromyxa</taxon>
    </lineage>
</organism>
<dbReference type="GO" id="GO:0046872">
    <property type="term" value="F:metal ion binding"/>
    <property type="evidence" value="ECO:0007669"/>
    <property type="project" value="UniProtKB-KW"/>
</dbReference>
<keyword evidence="5" id="KW-0411">Iron-sulfur</keyword>
<dbReference type="Proteomes" id="UP000031599">
    <property type="component" value="Unassembled WGS sequence"/>
</dbReference>
<evidence type="ECO:0000256" key="5">
    <source>
        <dbReference type="ARBA" id="ARBA00023014"/>
    </source>
</evidence>
<accession>A0A0C2D3N6</accession>
<dbReference type="InterPro" id="IPR058240">
    <property type="entry name" value="rSAM_sf"/>
</dbReference>
<dbReference type="SUPFAM" id="SSF102114">
    <property type="entry name" value="Radical SAM enzymes"/>
    <property type="match status" value="1"/>
</dbReference>
<sequence>MPTAQLKIAVTGRCTNDCAICFNDTRRADNSSREDLPSKLLEEVLSDGAAMGMAGVYWSGGEPTLRYRELVELTAHARALGLATSVVTNAAALGARGAYADKNEALLRQAGAWGESTRTLLETWQRAGLTRVFVSIDNSHNTLRGVDAAPANRVPTEVAGRVIRVLLELGFGVEHEKQSIGHRLRVSATASGAWVKGSRRVLDDVLARAGLRHESSARGGVEGGGVEWWGTEADAGRVLVKRLQTSKVGAALILPERLLERRRGAALEQIRCGNMRPRAQAHDGGAHHQDLSINHDGEVALCGNFMYPIGNIREERIGKIIARVNSGSDRGPHGSTVAVLHRLLRVAQRHGHGELAIGEAFRMLRASAPALVEGLSTEGGACTALGRNPRVQEAFVRAYDERYGSC</sequence>
<evidence type="ECO:0000256" key="2">
    <source>
        <dbReference type="ARBA" id="ARBA00022691"/>
    </source>
</evidence>
<evidence type="ECO:0000313" key="7">
    <source>
        <dbReference type="EMBL" id="KIG14697.1"/>
    </source>
</evidence>
<dbReference type="GO" id="GO:0051536">
    <property type="term" value="F:iron-sulfur cluster binding"/>
    <property type="evidence" value="ECO:0007669"/>
    <property type="project" value="UniProtKB-KW"/>
</dbReference>
<comment type="cofactor">
    <cofactor evidence="1">
        <name>[4Fe-4S] cluster</name>
        <dbReference type="ChEBI" id="CHEBI:49883"/>
    </cofactor>
</comment>
<dbReference type="GO" id="GO:0003824">
    <property type="term" value="F:catalytic activity"/>
    <property type="evidence" value="ECO:0007669"/>
    <property type="project" value="InterPro"/>
</dbReference>
<dbReference type="SFLD" id="SFLDS00029">
    <property type="entry name" value="Radical_SAM"/>
    <property type="match status" value="1"/>
</dbReference>
<dbReference type="InterPro" id="IPR007197">
    <property type="entry name" value="rSAM"/>
</dbReference>
<keyword evidence="4" id="KW-0408">Iron</keyword>
<dbReference type="Gene3D" id="3.20.20.70">
    <property type="entry name" value="Aldolase class I"/>
    <property type="match status" value="1"/>
</dbReference>
<evidence type="ECO:0000256" key="4">
    <source>
        <dbReference type="ARBA" id="ARBA00023004"/>
    </source>
</evidence>
<dbReference type="Pfam" id="PF04055">
    <property type="entry name" value="Radical_SAM"/>
    <property type="match status" value="1"/>
</dbReference>
<dbReference type="InterPro" id="IPR050377">
    <property type="entry name" value="Radical_SAM_PqqE_MftC-like"/>
</dbReference>
<keyword evidence="3" id="KW-0479">Metal-binding</keyword>
<dbReference type="InterPro" id="IPR013785">
    <property type="entry name" value="Aldolase_TIM"/>
</dbReference>
<reference evidence="7 8" key="1">
    <citation type="submission" date="2014-12" db="EMBL/GenBank/DDBJ databases">
        <title>Genome assembly of Enhygromyxa salina DSM 15201.</title>
        <authorList>
            <person name="Sharma G."/>
            <person name="Subramanian S."/>
        </authorList>
    </citation>
    <scope>NUCLEOTIDE SEQUENCE [LARGE SCALE GENOMIC DNA]</scope>
    <source>
        <strain evidence="7 8">DSM 15201</strain>
    </source>
</reference>
<comment type="caution">
    <text evidence="7">The sequence shown here is derived from an EMBL/GenBank/DDBJ whole genome shotgun (WGS) entry which is preliminary data.</text>
</comment>
<evidence type="ECO:0000256" key="1">
    <source>
        <dbReference type="ARBA" id="ARBA00001966"/>
    </source>
</evidence>
<keyword evidence="2" id="KW-0949">S-adenosyl-L-methionine</keyword>
<name>A0A0C2D3N6_9BACT</name>
<evidence type="ECO:0000256" key="3">
    <source>
        <dbReference type="ARBA" id="ARBA00022723"/>
    </source>
</evidence>
<evidence type="ECO:0000259" key="6">
    <source>
        <dbReference type="Pfam" id="PF04055"/>
    </source>
</evidence>
<evidence type="ECO:0000313" key="8">
    <source>
        <dbReference type="Proteomes" id="UP000031599"/>
    </source>
</evidence>
<dbReference type="EMBL" id="JMCC02000067">
    <property type="protein sequence ID" value="KIG14697.1"/>
    <property type="molecule type" value="Genomic_DNA"/>
</dbReference>